<dbReference type="PROSITE" id="PS50926">
    <property type="entry name" value="TRAM"/>
    <property type="match status" value="1"/>
</dbReference>
<feature type="binding site" evidence="4">
    <location>
        <position position="367"/>
    </location>
    <ligand>
        <name>S-adenosyl-L-methionine</name>
        <dbReference type="ChEBI" id="CHEBI:59789"/>
    </ligand>
</feature>
<dbReference type="PANTHER" id="PTHR11061">
    <property type="entry name" value="RNA M5U METHYLTRANSFERASE"/>
    <property type="match status" value="1"/>
</dbReference>
<proteinExistence type="inferred from homology"/>
<dbReference type="GO" id="GO:0070475">
    <property type="term" value="P:rRNA base methylation"/>
    <property type="evidence" value="ECO:0007669"/>
    <property type="project" value="TreeGrafter"/>
</dbReference>
<organism evidence="7 8">
    <name type="scientific">Candidatus Merdibacter merdavium</name>
    <dbReference type="NCBI Taxonomy" id="2838692"/>
    <lineage>
        <taxon>Bacteria</taxon>
        <taxon>Bacillati</taxon>
        <taxon>Bacillota</taxon>
        <taxon>Erysipelotrichia</taxon>
        <taxon>Erysipelotrichales</taxon>
        <taxon>Erysipelotrichaceae</taxon>
        <taxon>Merdibacter</taxon>
    </lineage>
</organism>
<dbReference type="InterPro" id="IPR012340">
    <property type="entry name" value="NA-bd_OB-fold"/>
</dbReference>
<dbReference type="InterPro" id="IPR002792">
    <property type="entry name" value="TRAM_dom"/>
</dbReference>
<keyword evidence="1 4" id="KW-0489">Methyltransferase</keyword>
<dbReference type="CDD" id="cd02440">
    <property type="entry name" value="AdoMet_MTases"/>
    <property type="match status" value="1"/>
</dbReference>
<dbReference type="Gene3D" id="3.40.50.150">
    <property type="entry name" value="Vaccinia Virus protein VP39"/>
    <property type="match status" value="1"/>
</dbReference>
<evidence type="ECO:0000256" key="1">
    <source>
        <dbReference type="ARBA" id="ARBA00022603"/>
    </source>
</evidence>
<dbReference type="EMBL" id="DWWM01000005">
    <property type="protein sequence ID" value="HJC35686.1"/>
    <property type="molecule type" value="Genomic_DNA"/>
</dbReference>
<dbReference type="EC" id="2.1.1.190" evidence="7"/>
<dbReference type="PROSITE" id="PS51687">
    <property type="entry name" value="SAM_MT_RNA_M5U"/>
    <property type="match status" value="1"/>
</dbReference>
<dbReference type="SUPFAM" id="SSF53335">
    <property type="entry name" value="S-adenosyl-L-methionine-dependent methyltransferases"/>
    <property type="match status" value="1"/>
</dbReference>
<evidence type="ECO:0000256" key="5">
    <source>
        <dbReference type="PROSITE-ProRule" id="PRU10015"/>
    </source>
</evidence>
<dbReference type="Proteomes" id="UP000823896">
    <property type="component" value="Unassembled WGS sequence"/>
</dbReference>
<dbReference type="InterPro" id="IPR030390">
    <property type="entry name" value="MeTrfase_TrmA_AS"/>
</dbReference>
<evidence type="ECO:0000256" key="2">
    <source>
        <dbReference type="ARBA" id="ARBA00022679"/>
    </source>
</evidence>
<feature type="binding site" evidence="4">
    <location>
        <position position="320"/>
    </location>
    <ligand>
        <name>S-adenosyl-L-methionine</name>
        <dbReference type="ChEBI" id="CHEBI:59789"/>
    </ligand>
</feature>
<protein>
    <submittedName>
        <fullName evidence="7">23S rRNA (Uracil(1939)-C(5))-methyltransferase RlmD</fullName>
        <ecNumber evidence="7">2.1.1.190</ecNumber>
    </submittedName>
</protein>
<gene>
    <name evidence="7" type="primary">rlmD</name>
    <name evidence="7" type="ORF">H9702_00960</name>
</gene>
<evidence type="ECO:0000259" key="6">
    <source>
        <dbReference type="PROSITE" id="PS50926"/>
    </source>
</evidence>
<evidence type="ECO:0000313" key="8">
    <source>
        <dbReference type="Proteomes" id="UP000823896"/>
    </source>
</evidence>
<sequence>MRVTIKKMGINGEGIGYIDRLPVFVPGALLNEEAEIKVTERTQRYARAKVEKIIKRSEKRVKPPCAIQHRCGACPYMVCEYAEQLRFKRDNLRQSLIKYAQIDPKLIAPVQPSPAQLHYRNQFKLPVGMQEGKLVNGMYMPNSNIFVPMETCLIHEEGLEAMRKAILEVLNQHALRPYDWHQKRGLRHLIVRGFEGRYQCTLVTGEEQLPQELIDALLQLEGLVSLWQSIQTAKKTPDIFGPKMILLGGQRSLTMHLHGLRIPVSPRSFFQLNTAQAANLYACIDDMIAPGRKRIVEAYSGIGGISMYLKDKAEEVIGIEIIKDAVLDARKAAERNGIKNVEFICADAADKLTYLAKKKNIDVLVVDPPRSGLDELMLETICRSRIAKIIYVSCNPSTLAKNLAVLSERYDVSRIVPFDMFPHTANLETIVQLERRQGRR</sequence>
<dbReference type="PROSITE" id="PS01230">
    <property type="entry name" value="TRMA_1"/>
    <property type="match status" value="1"/>
</dbReference>
<dbReference type="InterPro" id="IPR029063">
    <property type="entry name" value="SAM-dependent_MTases_sf"/>
</dbReference>
<dbReference type="InterPro" id="IPR010280">
    <property type="entry name" value="U5_MeTrfase_fam"/>
</dbReference>
<dbReference type="NCBIfam" id="TIGR00479">
    <property type="entry name" value="rumA"/>
    <property type="match status" value="1"/>
</dbReference>
<comment type="caution">
    <text evidence="7">The sequence shown here is derived from an EMBL/GenBank/DDBJ whole genome shotgun (WGS) entry which is preliminary data.</text>
</comment>
<dbReference type="Gene3D" id="2.40.50.140">
    <property type="entry name" value="Nucleic acid-binding proteins"/>
    <property type="match status" value="1"/>
</dbReference>
<feature type="domain" description="TRAM" evidence="6">
    <location>
        <begin position="1"/>
        <end position="52"/>
    </location>
</feature>
<dbReference type="Pfam" id="PF01938">
    <property type="entry name" value="TRAM"/>
    <property type="match status" value="1"/>
</dbReference>
<keyword evidence="2 4" id="KW-0808">Transferase</keyword>
<dbReference type="PANTHER" id="PTHR11061:SF30">
    <property type="entry name" value="TRNA (URACIL(54)-C(5))-METHYLTRANSFERASE"/>
    <property type="match status" value="1"/>
</dbReference>
<evidence type="ECO:0000313" key="7">
    <source>
        <dbReference type="EMBL" id="HJC35686.1"/>
    </source>
</evidence>
<evidence type="ECO:0000256" key="3">
    <source>
        <dbReference type="ARBA" id="ARBA00022691"/>
    </source>
</evidence>
<feature type="active site" description="Nucleophile" evidence="4">
    <location>
        <position position="394"/>
    </location>
</feature>
<accession>A0A9D2SVJ2</accession>
<feature type="active site" evidence="5">
    <location>
        <position position="394"/>
    </location>
</feature>
<name>A0A9D2SVJ2_9FIRM</name>
<keyword evidence="3 4" id="KW-0949">S-adenosyl-L-methionine</keyword>
<dbReference type="AlphaFoldDB" id="A0A9D2SVJ2"/>
<feature type="binding site" evidence="4">
    <location>
        <position position="299"/>
    </location>
    <ligand>
        <name>S-adenosyl-L-methionine</name>
        <dbReference type="ChEBI" id="CHEBI:59789"/>
    </ligand>
</feature>
<dbReference type="SUPFAM" id="SSF50249">
    <property type="entry name" value="Nucleic acid-binding proteins"/>
    <property type="match status" value="1"/>
</dbReference>
<dbReference type="Pfam" id="PF05958">
    <property type="entry name" value="tRNA_U5-meth_tr"/>
    <property type="match status" value="1"/>
</dbReference>
<feature type="binding site" evidence="4">
    <location>
        <position position="271"/>
    </location>
    <ligand>
        <name>S-adenosyl-L-methionine</name>
        <dbReference type="ChEBI" id="CHEBI:59789"/>
    </ligand>
</feature>
<comment type="similarity">
    <text evidence="4">Belongs to the class I-like SAM-binding methyltransferase superfamily. RNA M5U methyltransferase family.</text>
</comment>
<reference evidence="7" key="1">
    <citation type="journal article" date="2021" name="PeerJ">
        <title>Extensive microbial diversity within the chicken gut microbiome revealed by metagenomics and culture.</title>
        <authorList>
            <person name="Gilroy R."/>
            <person name="Ravi A."/>
            <person name="Getino M."/>
            <person name="Pursley I."/>
            <person name="Horton D.L."/>
            <person name="Alikhan N.F."/>
            <person name="Baker D."/>
            <person name="Gharbi K."/>
            <person name="Hall N."/>
            <person name="Watson M."/>
            <person name="Adriaenssens E.M."/>
            <person name="Foster-Nyarko E."/>
            <person name="Jarju S."/>
            <person name="Secka A."/>
            <person name="Antonio M."/>
            <person name="Oren A."/>
            <person name="Chaudhuri R.R."/>
            <person name="La Ragione R."/>
            <person name="Hildebrand F."/>
            <person name="Pallen M.J."/>
        </authorList>
    </citation>
    <scope>NUCLEOTIDE SEQUENCE</scope>
    <source>
        <strain evidence="7">CHK187-11901</strain>
    </source>
</reference>
<dbReference type="GO" id="GO:0070041">
    <property type="term" value="F:rRNA (uridine-C5-)-methyltransferase activity"/>
    <property type="evidence" value="ECO:0007669"/>
    <property type="project" value="TreeGrafter"/>
</dbReference>
<evidence type="ECO:0000256" key="4">
    <source>
        <dbReference type="PROSITE-ProRule" id="PRU01024"/>
    </source>
</evidence>
<reference evidence="7" key="2">
    <citation type="submission" date="2021-04" db="EMBL/GenBank/DDBJ databases">
        <authorList>
            <person name="Gilroy R."/>
        </authorList>
    </citation>
    <scope>NUCLEOTIDE SEQUENCE</scope>
    <source>
        <strain evidence="7">CHK187-11901</strain>
    </source>
</reference>
<dbReference type="Gene3D" id="2.40.50.1070">
    <property type="match status" value="1"/>
</dbReference>
<dbReference type="FunFam" id="2.40.50.140:FF:000097">
    <property type="entry name" value="23S rRNA (uracil(1939)-C(5))-methyltransferase RlmD"/>
    <property type="match status" value="1"/>
</dbReference>